<evidence type="ECO:0000256" key="1">
    <source>
        <dbReference type="ARBA" id="ARBA00023242"/>
    </source>
</evidence>
<dbReference type="PANTHER" id="PTHR10865:SF5">
    <property type="entry name" value="METASTASIS-ASSOCIATED PROTEIN MTA1"/>
    <property type="match status" value="1"/>
</dbReference>
<protein>
    <submittedName>
        <fullName evidence="3">Metastasis-associated protein MTA1</fullName>
    </submittedName>
</protein>
<dbReference type="InterPro" id="IPR040138">
    <property type="entry name" value="MIER/MTA"/>
</dbReference>
<dbReference type="Gene3D" id="4.10.1240.50">
    <property type="match status" value="1"/>
</dbReference>
<dbReference type="PROSITE" id="PS51156">
    <property type="entry name" value="ELM2"/>
    <property type="match status" value="1"/>
</dbReference>
<dbReference type="AlphaFoldDB" id="L5MJV0"/>
<dbReference type="GO" id="GO:0000122">
    <property type="term" value="P:negative regulation of transcription by RNA polymerase II"/>
    <property type="evidence" value="ECO:0007669"/>
    <property type="project" value="TreeGrafter"/>
</dbReference>
<dbReference type="Pfam" id="PF01448">
    <property type="entry name" value="ELM2"/>
    <property type="match status" value="1"/>
</dbReference>
<name>L5MJV0_MYODS</name>
<sequence length="74" mass="8468">MLLADKREIPMGNQYLADITHLEGEEYSHDQSKFDTKVWETHSSVIDKQIDQLLVVAHSLGNFERTLDYSSSSV</sequence>
<keyword evidence="4" id="KW-1185">Reference proteome</keyword>
<dbReference type="PANTHER" id="PTHR10865">
    <property type="entry name" value="METASTASIS-ASSOCIATED PROTEIN AND MESODERM INDUCTION EARLY RESPONSE PROTEIN"/>
    <property type="match status" value="1"/>
</dbReference>
<dbReference type="eggNOG" id="KOG3554">
    <property type="taxonomic scope" value="Eukaryota"/>
</dbReference>
<dbReference type="GO" id="GO:0042826">
    <property type="term" value="F:histone deacetylase binding"/>
    <property type="evidence" value="ECO:0007669"/>
    <property type="project" value="TreeGrafter"/>
</dbReference>
<dbReference type="GO" id="GO:0010212">
    <property type="term" value="P:response to ionizing radiation"/>
    <property type="evidence" value="ECO:0007669"/>
    <property type="project" value="TreeGrafter"/>
</dbReference>
<gene>
    <name evidence="3" type="ORF">MDA_GLEAN10004369</name>
</gene>
<feature type="domain" description="ELM2" evidence="2">
    <location>
        <begin position="7"/>
        <end position="74"/>
    </location>
</feature>
<dbReference type="Proteomes" id="UP000010556">
    <property type="component" value="Unassembled WGS sequence"/>
</dbReference>
<proteinExistence type="predicted"/>
<dbReference type="GO" id="GO:0003714">
    <property type="term" value="F:transcription corepressor activity"/>
    <property type="evidence" value="ECO:0007669"/>
    <property type="project" value="TreeGrafter"/>
</dbReference>
<accession>L5MJV0</accession>
<dbReference type="GO" id="GO:0006302">
    <property type="term" value="P:double-strand break repair"/>
    <property type="evidence" value="ECO:0007669"/>
    <property type="project" value="TreeGrafter"/>
</dbReference>
<organism evidence="3 4">
    <name type="scientific">Myotis davidii</name>
    <name type="common">David's myotis</name>
    <dbReference type="NCBI Taxonomy" id="225400"/>
    <lineage>
        <taxon>Eukaryota</taxon>
        <taxon>Metazoa</taxon>
        <taxon>Chordata</taxon>
        <taxon>Craniata</taxon>
        <taxon>Vertebrata</taxon>
        <taxon>Euteleostomi</taxon>
        <taxon>Mammalia</taxon>
        <taxon>Eutheria</taxon>
        <taxon>Laurasiatheria</taxon>
        <taxon>Chiroptera</taxon>
        <taxon>Yangochiroptera</taxon>
        <taxon>Vespertilionidae</taxon>
        <taxon>Myotis</taxon>
    </lineage>
</organism>
<reference evidence="4" key="1">
    <citation type="journal article" date="2013" name="Science">
        <title>Comparative analysis of bat genomes provides insight into the evolution of flight and immunity.</title>
        <authorList>
            <person name="Zhang G."/>
            <person name="Cowled C."/>
            <person name="Shi Z."/>
            <person name="Huang Z."/>
            <person name="Bishop-Lilly K.A."/>
            <person name="Fang X."/>
            <person name="Wynne J.W."/>
            <person name="Xiong Z."/>
            <person name="Baker M.L."/>
            <person name="Zhao W."/>
            <person name="Tachedjian M."/>
            <person name="Zhu Y."/>
            <person name="Zhou P."/>
            <person name="Jiang X."/>
            <person name="Ng J."/>
            <person name="Yang L."/>
            <person name="Wu L."/>
            <person name="Xiao J."/>
            <person name="Feng Y."/>
            <person name="Chen Y."/>
            <person name="Sun X."/>
            <person name="Zhang Y."/>
            <person name="Marsh G.A."/>
            <person name="Crameri G."/>
            <person name="Broder C.C."/>
            <person name="Frey K.G."/>
            <person name="Wang L.F."/>
            <person name="Wang J."/>
        </authorList>
    </citation>
    <scope>NUCLEOTIDE SEQUENCE [LARGE SCALE GENOMIC DNA]</scope>
</reference>
<evidence type="ECO:0000313" key="4">
    <source>
        <dbReference type="Proteomes" id="UP000010556"/>
    </source>
</evidence>
<keyword evidence="1" id="KW-0539">Nucleus</keyword>
<dbReference type="GO" id="GO:0003713">
    <property type="term" value="F:transcription coactivator activity"/>
    <property type="evidence" value="ECO:0007669"/>
    <property type="project" value="TreeGrafter"/>
</dbReference>
<dbReference type="GO" id="GO:0016581">
    <property type="term" value="C:NuRD complex"/>
    <property type="evidence" value="ECO:0007669"/>
    <property type="project" value="TreeGrafter"/>
</dbReference>
<evidence type="ECO:0000313" key="3">
    <source>
        <dbReference type="EMBL" id="ELK38656.1"/>
    </source>
</evidence>
<evidence type="ECO:0000259" key="2">
    <source>
        <dbReference type="PROSITE" id="PS51156"/>
    </source>
</evidence>
<dbReference type="InterPro" id="IPR000949">
    <property type="entry name" value="ELM2_dom"/>
</dbReference>
<dbReference type="EMBL" id="KB098633">
    <property type="protein sequence ID" value="ELK38656.1"/>
    <property type="molecule type" value="Genomic_DNA"/>
</dbReference>